<dbReference type="OrthoDB" id="9801152at2"/>
<dbReference type="InterPro" id="IPR051211">
    <property type="entry name" value="PG_lysyltransferase"/>
</dbReference>
<evidence type="ECO:0000256" key="3">
    <source>
        <dbReference type="ARBA" id="ARBA00022692"/>
    </source>
</evidence>
<feature type="transmembrane region" description="Helical" evidence="6">
    <location>
        <begin position="456"/>
        <end position="475"/>
    </location>
</feature>
<dbReference type="STRING" id="883161.HMPREF9306_00182"/>
<feature type="domain" description="Phosphatidylglycerol lysyltransferase C-terminal" evidence="7">
    <location>
        <begin position="488"/>
        <end position="777"/>
    </location>
</feature>
<dbReference type="Pfam" id="PF09924">
    <property type="entry name" value="LPG_synthase_C"/>
    <property type="match status" value="1"/>
</dbReference>
<reference evidence="8 9" key="1">
    <citation type="submission" date="2013-04" db="EMBL/GenBank/DDBJ databases">
        <title>The Genome Sequence of Propionimicrobium lymphophilum ACS-093-V-SCH5.</title>
        <authorList>
            <consortium name="The Broad Institute Genomics Platform"/>
            <person name="Earl A."/>
            <person name="Ward D."/>
            <person name="Feldgarden M."/>
            <person name="Gevers D."/>
            <person name="Saerens B."/>
            <person name="Vaneechoutte M."/>
            <person name="Walker B."/>
            <person name="Young S."/>
            <person name="Zeng Q."/>
            <person name="Gargeya S."/>
            <person name="Fitzgerald M."/>
            <person name="Haas B."/>
            <person name="Abouelleil A."/>
            <person name="Allen A.W."/>
            <person name="Alvarado L."/>
            <person name="Arachchi H.M."/>
            <person name="Berlin A.M."/>
            <person name="Chapman S.B."/>
            <person name="Gainer-Dewar J."/>
            <person name="Goldberg J."/>
            <person name="Griggs A."/>
            <person name="Gujja S."/>
            <person name="Hansen M."/>
            <person name="Howarth C."/>
            <person name="Imamovic A."/>
            <person name="Ireland A."/>
            <person name="Larimer J."/>
            <person name="McCowan C."/>
            <person name="Murphy C."/>
            <person name="Pearson M."/>
            <person name="Poon T.W."/>
            <person name="Priest M."/>
            <person name="Roberts A."/>
            <person name="Saif S."/>
            <person name="Shea T."/>
            <person name="Sisk P."/>
            <person name="Sykes S."/>
            <person name="Wortman J."/>
            <person name="Nusbaum C."/>
            <person name="Birren B."/>
        </authorList>
    </citation>
    <scope>NUCLEOTIDE SEQUENCE [LARGE SCALE GENOMIC DNA]</scope>
    <source>
        <strain evidence="8 9">ACS-093-V-SCH5</strain>
    </source>
</reference>
<keyword evidence="9" id="KW-1185">Reference proteome</keyword>
<evidence type="ECO:0000313" key="9">
    <source>
        <dbReference type="Proteomes" id="UP000014417"/>
    </source>
</evidence>
<feature type="transmembrane region" description="Helical" evidence="6">
    <location>
        <begin position="219"/>
        <end position="240"/>
    </location>
</feature>
<comment type="caution">
    <text evidence="8">The sequence shown here is derived from an EMBL/GenBank/DDBJ whole genome shotgun (WGS) entry which is preliminary data.</text>
</comment>
<keyword evidence="4 6" id="KW-1133">Transmembrane helix</keyword>
<keyword evidence="3 6" id="KW-0812">Transmembrane</keyword>
<evidence type="ECO:0000259" key="7">
    <source>
        <dbReference type="Pfam" id="PF09924"/>
    </source>
</evidence>
<evidence type="ECO:0000256" key="4">
    <source>
        <dbReference type="ARBA" id="ARBA00022989"/>
    </source>
</evidence>
<feature type="transmembrane region" description="Helical" evidence="6">
    <location>
        <begin position="63"/>
        <end position="88"/>
    </location>
</feature>
<dbReference type="GO" id="GO:0016755">
    <property type="term" value="F:aminoacyltransferase activity"/>
    <property type="evidence" value="ECO:0007669"/>
    <property type="project" value="TreeGrafter"/>
</dbReference>
<feature type="transmembrane region" description="Helical" evidence="6">
    <location>
        <begin position="100"/>
        <end position="121"/>
    </location>
</feature>
<keyword evidence="5 6" id="KW-0472">Membrane</keyword>
<dbReference type="PANTHER" id="PTHR34697">
    <property type="entry name" value="PHOSPHATIDYLGLYCEROL LYSYLTRANSFERASE"/>
    <property type="match status" value="1"/>
</dbReference>
<evidence type="ECO:0000256" key="5">
    <source>
        <dbReference type="ARBA" id="ARBA00023136"/>
    </source>
</evidence>
<gene>
    <name evidence="8" type="ORF">HMPREF9306_00182</name>
</gene>
<dbReference type="Proteomes" id="UP000014417">
    <property type="component" value="Unassembled WGS sequence"/>
</dbReference>
<dbReference type="InterPro" id="IPR035952">
    <property type="entry name" value="Rhomboid-like_sf"/>
</dbReference>
<proteinExistence type="predicted"/>
<dbReference type="PANTHER" id="PTHR34697:SF2">
    <property type="entry name" value="PHOSPHATIDYLGLYCEROL LYSYLTRANSFERASE"/>
    <property type="match status" value="1"/>
</dbReference>
<dbReference type="SUPFAM" id="SSF144091">
    <property type="entry name" value="Rhomboid-like"/>
    <property type="match status" value="1"/>
</dbReference>
<sequence length="827" mass="90049">MRPFKHLITRVGRLAKYGVTKAPVTLTLLIFMWAVLVATGVRIPSRLLNHFGVGPAGLFDGKWWPALTSAFFASHVGAAVGCTILLVAISARVEAKLGSIRFFVIGIAGQAIGALATAVSVKFLGLFSATERSLYNALDVGCTPWLMAVLLAATGKLDTLWRRRVRTSSFVVLFTLLAFSGHLQDFERLFAALFGLAVGRLAWQKNSPSRSLIGTTHEGRVLVSLVLASVSAATILTVFAPHSVGPLAQISAMIHGPDFDADALAHICDDPTQDRLCRYTLSRAANYSLGAALTMLLPQFTCLVLAEGLRRGRRLAWALACVVNLLIAAIATLNMLGQLALFEAVSVVRLIIPVALPLAILVLLVATRRWFKVVTPKAPMRRLLLTVVAVFVVSLLVCVFVGAASADEFYPQATVGALIGQFFVHSSPMWSMGLLVAPIVPMTFFTQLVLTWVPMLPWLTLLIGLLRIFLYTGAAETVAERDRLRDLLVKNGGSSFGWWATWQGNSYWFSKDSAAGLAYRPWGGVALVTADPVCASQDLDKVVAEFSAFATDAGLIPAFYSVHVPCQAATSRLGWSRLQVAEETILDLPDLEFKGKKFQDVRTAINKAKKQNISTLWTTFADASPAVVAQILTISEEWMKAKKLPEMGYTLGSIDELKDPNVRLLIALDEEHTIHGITSWLPVYRQGQLVGLTLDFMRRRSHGFSQVMELLIAQAALDAKAEGLSFISLSGAPLANIESQTDGWLEWLGKILEPVYGFRSLLAFKSKFQPRYEQIFLTIPAFSNLPAVGLAIGHAYLPSVNLRESMRLSGELIHGNKKAAPGVKNNP</sequence>
<feature type="transmembrane region" description="Helical" evidence="6">
    <location>
        <begin position="133"/>
        <end position="153"/>
    </location>
</feature>
<feature type="transmembrane region" description="Helical" evidence="6">
    <location>
        <begin position="21"/>
        <end position="43"/>
    </location>
</feature>
<dbReference type="InterPro" id="IPR016181">
    <property type="entry name" value="Acyl_CoA_acyltransferase"/>
</dbReference>
<dbReference type="EMBL" id="AGZR01000003">
    <property type="protein sequence ID" value="EPD33771.1"/>
    <property type="molecule type" value="Genomic_DNA"/>
</dbReference>
<feature type="transmembrane region" description="Helical" evidence="6">
    <location>
        <begin position="383"/>
        <end position="403"/>
    </location>
</feature>
<dbReference type="GO" id="GO:0055091">
    <property type="term" value="P:phospholipid homeostasis"/>
    <property type="evidence" value="ECO:0007669"/>
    <property type="project" value="TreeGrafter"/>
</dbReference>
<dbReference type="PATRIC" id="fig|883161.3.peg.193"/>
<organism evidence="8 9">
    <name type="scientific">Propionimicrobium lymphophilum ACS-093-V-SCH5</name>
    <dbReference type="NCBI Taxonomy" id="883161"/>
    <lineage>
        <taxon>Bacteria</taxon>
        <taxon>Bacillati</taxon>
        <taxon>Actinomycetota</taxon>
        <taxon>Actinomycetes</taxon>
        <taxon>Propionibacteriales</taxon>
        <taxon>Propionibacteriaceae</taxon>
        <taxon>Propionimicrobium</taxon>
    </lineage>
</organism>
<dbReference type="SUPFAM" id="SSF55729">
    <property type="entry name" value="Acyl-CoA N-acyltransferases (Nat)"/>
    <property type="match status" value="1"/>
</dbReference>
<evidence type="ECO:0000313" key="8">
    <source>
        <dbReference type="EMBL" id="EPD33771.1"/>
    </source>
</evidence>
<dbReference type="Gene3D" id="1.20.1540.10">
    <property type="entry name" value="Rhomboid-like"/>
    <property type="match status" value="1"/>
</dbReference>
<keyword evidence="2" id="KW-1003">Cell membrane</keyword>
<dbReference type="RefSeq" id="WP_016455043.1">
    <property type="nucleotide sequence ID" value="NZ_KE150269.1"/>
</dbReference>
<evidence type="ECO:0000256" key="2">
    <source>
        <dbReference type="ARBA" id="ARBA00022475"/>
    </source>
</evidence>
<evidence type="ECO:0000256" key="1">
    <source>
        <dbReference type="ARBA" id="ARBA00004651"/>
    </source>
</evidence>
<feature type="transmembrane region" description="Helical" evidence="6">
    <location>
        <begin position="284"/>
        <end position="305"/>
    </location>
</feature>
<dbReference type="HOGENOM" id="CLU_017891_0_0_11"/>
<dbReference type="GO" id="GO:0005886">
    <property type="term" value="C:plasma membrane"/>
    <property type="evidence" value="ECO:0007669"/>
    <property type="project" value="UniProtKB-SubCell"/>
</dbReference>
<feature type="transmembrane region" description="Helical" evidence="6">
    <location>
        <begin position="317"/>
        <end position="341"/>
    </location>
</feature>
<comment type="subcellular location">
    <subcellularLocation>
        <location evidence="1">Cell membrane</location>
        <topology evidence="1">Multi-pass membrane protein</topology>
    </subcellularLocation>
</comment>
<accession>S2W3Q4</accession>
<protein>
    <recommendedName>
        <fullName evidence="7">Phosphatidylglycerol lysyltransferase C-terminal domain-containing protein</fullName>
    </recommendedName>
</protein>
<evidence type="ECO:0000256" key="6">
    <source>
        <dbReference type="SAM" id="Phobius"/>
    </source>
</evidence>
<dbReference type="AlphaFoldDB" id="S2W3Q4"/>
<feature type="transmembrane region" description="Helical" evidence="6">
    <location>
        <begin position="347"/>
        <end position="371"/>
    </location>
</feature>
<name>S2W3Q4_9ACTN</name>
<dbReference type="InterPro" id="IPR024320">
    <property type="entry name" value="LPG_synthase_C"/>
</dbReference>